<feature type="region of interest" description="Disordered" evidence="1">
    <location>
        <begin position="486"/>
        <end position="569"/>
    </location>
</feature>
<dbReference type="PANTHER" id="PTHR48125:SF10">
    <property type="entry name" value="OS12G0136300 PROTEIN"/>
    <property type="match status" value="1"/>
</dbReference>
<dbReference type="CDD" id="cd01029">
    <property type="entry name" value="TOPRIM_primases"/>
    <property type="match status" value="1"/>
</dbReference>
<feature type="compositionally biased region" description="Low complexity" evidence="1">
    <location>
        <begin position="692"/>
        <end position="711"/>
    </location>
</feature>
<accession>A0AAW3WW37</accession>
<dbReference type="InterPro" id="IPR040677">
    <property type="entry name" value="LPD7"/>
</dbReference>
<feature type="region of interest" description="Disordered" evidence="1">
    <location>
        <begin position="914"/>
        <end position="933"/>
    </location>
</feature>
<gene>
    <name evidence="3" type="ORF">H8J20_21080</name>
</gene>
<comment type="caution">
    <text evidence="3">The sequence shown here is derived from an EMBL/GenBank/DDBJ whole genome shotgun (WGS) entry which is preliminary data.</text>
</comment>
<dbReference type="Pfam" id="PF18821">
    <property type="entry name" value="LPD7"/>
    <property type="match status" value="1"/>
</dbReference>
<sequence length="1083" mass="116406">MQKRTYLTITRDNKKDAIRAAGRLPSGGYPLEYDRSEKLWFAVADADLDKVKAWLPAHTVTDLNRTITDNLTPAEEFAQVLKNAGFILPGNELPEMDGKRHRVATEDDKPGATSGVYQGFLDGRPAGWYQDHRASEGKVNWTSTGSHTYDPAEAIKQRALAAQKRWDREMQSQVEFTQIGKKLTQQWSKMPPAPASHPYLSRKGVPATEGIRLDKYDNLVIPLRNSGGDIRTLQYIKPDGTKNLKKGAEKTGNFFVVGGSLSASQPILYAEGYATAASLHMATGIPVVMTVDAGNMVTVSRKLKEQYPDAAHIILGEDDFTKSDNKGLNKAQEAAKAIDGTYIIPQFTDGERAQAFAGTASFSDFNDIHASRGLDTVRDQLAPVLDPLLPHWRQTFSEENTMPDTNHLQDTPADRQPNAVAMTDNNVTQTVTDAAPILPQEPIPIPAEEKPVSEVIASPLSEPQIPVQQLPESNTVQAEVISPLAEPTPSAGQEVPEQQTPLPQQPENGTTQAEIIPPLPDPVQQPAQHLPAPSDSAAPSGNPAPGTESENGFNFTFGRLPGDVSPPESSVTPINLDELLQGLTSRQDGQTWVYALNGEDAFRDYGDRIVMATPQASENDCMILAALLSAKANQRGAVEITGSDDFIQRTLTLIADHNIDVHLKNPQQREQFGALLKARTENATQQNGLNIGTADTAAGPAPTATQPAPGGKSPTPDATIPAQSSGPVVSPMEAPVNSGAAVHPAAPELSIPERESLRTGLTGKLLDAGKAPYQFDKNNTDSFYLQLRTKTGNKTFWGVELEQALKDSGKQAGDMVKLQYLGKKPITINVPVANDDGTVTRYERLETHRNHWAVTPAADNRLLVADKNAVAPAALSAYDGNVFWQLQQQIVQSAQLSVSVPKAIGHGLLYTGPDGKGHVAPETPPADAPVPEHSKAAGSVVMQALTADGEMLAHLAKGHGDYLQGVVRHEGQLHNVLARICTGDNGHTFLALNAVQDNGSPQLIGHASAVNSLKNGIPSYDTFAFQMKGADAPKFAVPLVSPEKIPPALHSKLGFSQAYTPPKAEEPVQAPRAQVKPAQPQPM</sequence>
<feature type="region of interest" description="Disordered" evidence="1">
    <location>
        <begin position="1052"/>
        <end position="1083"/>
    </location>
</feature>
<dbReference type="EMBL" id="JACNYO010000026">
    <property type="protein sequence ID" value="MBC3214635.1"/>
    <property type="molecule type" value="Genomic_DNA"/>
</dbReference>
<feature type="compositionally biased region" description="Low complexity" evidence="1">
    <location>
        <begin position="493"/>
        <end position="507"/>
    </location>
</feature>
<evidence type="ECO:0000313" key="4">
    <source>
        <dbReference type="Proteomes" id="UP000659084"/>
    </source>
</evidence>
<organism evidence="3 4">
    <name type="scientific">Serratia fonticola</name>
    <dbReference type="NCBI Taxonomy" id="47917"/>
    <lineage>
        <taxon>Bacteria</taxon>
        <taxon>Pseudomonadati</taxon>
        <taxon>Pseudomonadota</taxon>
        <taxon>Gammaproteobacteria</taxon>
        <taxon>Enterobacterales</taxon>
        <taxon>Yersiniaceae</taxon>
        <taxon>Serratia</taxon>
    </lineage>
</organism>
<evidence type="ECO:0000256" key="1">
    <source>
        <dbReference type="SAM" id="MobiDB-lite"/>
    </source>
</evidence>
<proteinExistence type="predicted"/>
<feature type="region of interest" description="Disordered" evidence="1">
    <location>
        <begin position="690"/>
        <end position="739"/>
    </location>
</feature>
<evidence type="ECO:0000313" key="3">
    <source>
        <dbReference type="EMBL" id="MBC3214635.1"/>
    </source>
</evidence>
<reference evidence="3" key="1">
    <citation type="submission" date="2020-08" db="EMBL/GenBank/DDBJ databases">
        <title>Food and environmental bacterial isolates.</title>
        <authorList>
            <person name="Richter L."/>
            <person name="Du Plessis E.M."/>
            <person name="Duvenage S."/>
            <person name="Allam M."/>
            <person name="Korsten L."/>
        </authorList>
    </citation>
    <scope>NUCLEOTIDE SEQUENCE</scope>
    <source>
        <strain evidence="3">UPMP2127</strain>
    </source>
</reference>
<dbReference type="Proteomes" id="UP000659084">
    <property type="component" value="Unassembled WGS sequence"/>
</dbReference>
<feature type="domain" description="Large polyvalent protein-associated" evidence="2">
    <location>
        <begin position="587"/>
        <end position="670"/>
    </location>
</feature>
<protein>
    <recommendedName>
        <fullName evidence="2">Large polyvalent protein-associated domain-containing protein</fullName>
    </recommendedName>
</protein>
<evidence type="ECO:0000259" key="2">
    <source>
        <dbReference type="Pfam" id="PF18821"/>
    </source>
</evidence>
<name>A0AAW3WW37_SERFO</name>
<dbReference type="AlphaFoldDB" id="A0AAW3WW37"/>
<dbReference type="RefSeq" id="WP_179253356.1">
    <property type="nucleotide sequence ID" value="NZ_JACBIV010000020.1"/>
</dbReference>
<dbReference type="InterPro" id="IPR034154">
    <property type="entry name" value="TOPRIM_DnaG/twinkle"/>
</dbReference>
<dbReference type="PANTHER" id="PTHR48125">
    <property type="entry name" value="LP07818P1"/>
    <property type="match status" value="1"/>
</dbReference>